<dbReference type="EMBL" id="CM041546">
    <property type="protein sequence ID" value="KAI3360743.1"/>
    <property type="molecule type" value="Genomic_DNA"/>
</dbReference>
<feature type="non-terminal residue" evidence="1">
    <location>
        <position position="111"/>
    </location>
</feature>
<sequence>FQWDIRNCDGDGLGDDEVLLWLPLHAVEAALGLADRLSSASTGTQQATTLPDLRGQSSFSHEGITMAIVNNLGLHARSHPVGGQNDHENGEQKSQNHTGDLVNDLQRELGP</sequence>
<organism evidence="1 2">
    <name type="scientific">Scortum barcoo</name>
    <name type="common">barcoo grunter</name>
    <dbReference type="NCBI Taxonomy" id="214431"/>
    <lineage>
        <taxon>Eukaryota</taxon>
        <taxon>Metazoa</taxon>
        <taxon>Chordata</taxon>
        <taxon>Craniata</taxon>
        <taxon>Vertebrata</taxon>
        <taxon>Euteleostomi</taxon>
        <taxon>Actinopterygii</taxon>
        <taxon>Neopterygii</taxon>
        <taxon>Teleostei</taxon>
        <taxon>Neoteleostei</taxon>
        <taxon>Acanthomorphata</taxon>
        <taxon>Eupercaria</taxon>
        <taxon>Centrarchiformes</taxon>
        <taxon>Terapontoidei</taxon>
        <taxon>Terapontidae</taxon>
        <taxon>Scortum</taxon>
    </lineage>
</organism>
<protein>
    <submittedName>
        <fullName evidence="1">Uncharacterized protein</fullName>
    </submittedName>
</protein>
<reference evidence="1" key="1">
    <citation type="submission" date="2022-04" db="EMBL/GenBank/DDBJ databases">
        <title>Jade perch genome.</title>
        <authorList>
            <person name="Chao B."/>
        </authorList>
    </citation>
    <scope>NUCLEOTIDE SEQUENCE</scope>
    <source>
        <strain evidence="1">CB-2022</strain>
    </source>
</reference>
<feature type="non-terminal residue" evidence="1">
    <location>
        <position position="1"/>
    </location>
</feature>
<evidence type="ECO:0000313" key="2">
    <source>
        <dbReference type="Proteomes" id="UP000831701"/>
    </source>
</evidence>
<evidence type="ECO:0000313" key="1">
    <source>
        <dbReference type="EMBL" id="KAI3360743.1"/>
    </source>
</evidence>
<proteinExistence type="predicted"/>
<dbReference type="Proteomes" id="UP000831701">
    <property type="component" value="Chromosome 16"/>
</dbReference>
<keyword evidence="2" id="KW-1185">Reference proteome</keyword>
<accession>A0ACB8W1R3</accession>
<comment type="caution">
    <text evidence="1">The sequence shown here is derived from an EMBL/GenBank/DDBJ whole genome shotgun (WGS) entry which is preliminary data.</text>
</comment>
<name>A0ACB8W1R3_9TELE</name>
<gene>
    <name evidence="1" type="ORF">L3Q82_012980</name>
</gene>